<dbReference type="Proteomes" id="UP000291022">
    <property type="component" value="Unassembled WGS sequence"/>
</dbReference>
<reference evidence="3" key="2">
    <citation type="submission" date="2025-08" db="UniProtKB">
        <authorList>
            <consortium name="Ensembl"/>
        </authorList>
    </citation>
    <scope>IDENTIFICATION</scope>
</reference>
<evidence type="ECO:0000313" key="4">
    <source>
        <dbReference type="Proteomes" id="UP000291022"/>
    </source>
</evidence>
<dbReference type="GO" id="GO:0006397">
    <property type="term" value="P:mRNA processing"/>
    <property type="evidence" value="ECO:0007669"/>
    <property type="project" value="InterPro"/>
</dbReference>
<keyword evidence="4" id="KW-1185">Reference proteome</keyword>
<sequence length="140" mass="15395">MAALDSDSDEDLVSYGTGLEPLEEGERPKKPIPLQDQTVRDEKGRYKRFHGAFSGGFSAGYFNTVGSKEGWTPSSFVSSRQNRADKSVLGPEDFMDEEVGMQNFNCHLASGMCAVGCCSSFTLPRKFNGRCLLCLQGFIF</sequence>
<dbReference type="GO" id="GO:0003723">
    <property type="term" value="F:RNA binding"/>
    <property type="evidence" value="ECO:0007669"/>
    <property type="project" value="TreeGrafter"/>
</dbReference>
<reference evidence="4" key="1">
    <citation type="submission" date="2016-06" db="EMBL/GenBank/DDBJ databases">
        <title>De novo assembly and RNA-Seq shows season-dependent expression and editing in black bear kidneys.</title>
        <authorList>
            <person name="Korstanje R."/>
            <person name="Srivastava A."/>
            <person name="Sarsani V.K."/>
            <person name="Sheehan S.M."/>
            <person name="Seger R.L."/>
            <person name="Barter M.E."/>
            <person name="Lindqvist C."/>
            <person name="Brody L.C."/>
            <person name="Mullikin J.C."/>
        </authorList>
    </citation>
    <scope>NUCLEOTIDE SEQUENCE [LARGE SCALE GENOMIC DNA]</scope>
</reference>
<dbReference type="GeneTree" id="ENSGT00390000007074"/>
<protein>
    <recommendedName>
        <fullName evidence="2">G patch domain-containing protein</fullName>
    </recommendedName>
</protein>
<dbReference type="STRING" id="9643.ENSUAMP00000019764"/>
<dbReference type="Ensembl" id="ENSUAMT00000022111.1">
    <property type="protein sequence ID" value="ENSUAMP00000019764.1"/>
    <property type="gene ID" value="ENSUAMG00000015638.1"/>
</dbReference>
<dbReference type="PANTHER" id="PTHR13384">
    <property type="entry name" value="G PATCH DOMAIN-CONTAINING PROTEIN 1"/>
    <property type="match status" value="1"/>
</dbReference>
<organism evidence="3 4">
    <name type="scientific">Ursus americanus</name>
    <name type="common">American black bear</name>
    <name type="synonym">Euarctos americanus</name>
    <dbReference type="NCBI Taxonomy" id="9643"/>
    <lineage>
        <taxon>Eukaryota</taxon>
        <taxon>Metazoa</taxon>
        <taxon>Chordata</taxon>
        <taxon>Craniata</taxon>
        <taxon>Vertebrata</taxon>
        <taxon>Euteleostomi</taxon>
        <taxon>Mammalia</taxon>
        <taxon>Eutheria</taxon>
        <taxon>Laurasiatheria</taxon>
        <taxon>Carnivora</taxon>
        <taxon>Caniformia</taxon>
        <taxon>Ursidae</taxon>
        <taxon>Ursus</taxon>
    </lineage>
</organism>
<evidence type="ECO:0000256" key="1">
    <source>
        <dbReference type="SAM" id="MobiDB-lite"/>
    </source>
</evidence>
<accession>A0A452RKZ6</accession>
<reference evidence="3" key="3">
    <citation type="submission" date="2025-09" db="UniProtKB">
        <authorList>
            <consortium name="Ensembl"/>
        </authorList>
    </citation>
    <scope>IDENTIFICATION</scope>
</reference>
<proteinExistence type="predicted"/>
<evidence type="ECO:0000259" key="2">
    <source>
        <dbReference type="Pfam" id="PF07713"/>
    </source>
</evidence>
<evidence type="ECO:0000313" key="3">
    <source>
        <dbReference type="Ensembl" id="ENSUAMP00000019764.1"/>
    </source>
</evidence>
<dbReference type="Pfam" id="PF07713">
    <property type="entry name" value="DUF1604"/>
    <property type="match status" value="1"/>
</dbReference>
<feature type="region of interest" description="Disordered" evidence="1">
    <location>
        <begin position="1"/>
        <end position="36"/>
    </location>
</feature>
<dbReference type="AlphaFoldDB" id="A0A452RKZ6"/>
<feature type="compositionally biased region" description="Acidic residues" evidence="1">
    <location>
        <begin position="1"/>
        <end position="12"/>
    </location>
</feature>
<dbReference type="GO" id="GO:0005634">
    <property type="term" value="C:nucleus"/>
    <property type="evidence" value="ECO:0007669"/>
    <property type="project" value="TreeGrafter"/>
</dbReference>
<feature type="domain" description="G patch" evidence="2">
    <location>
        <begin position="32"/>
        <end position="98"/>
    </location>
</feature>
<name>A0A452RKZ6_URSAM</name>
<dbReference type="InterPro" id="IPR011666">
    <property type="entry name" value="DUF1604"/>
</dbReference>
<dbReference type="PANTHER" id="PTHR13384:SF19">
    <property type="entry name" value="G PATCH DOMAIN-CONTAINING PROTEIN 1"/>
    <property type="match status" value="1"/>
</dbReference>